<keyword evidence="5" id="KW-0067">ATP-binding</keyword>
<feature type="region of interest" description="Disordered" evidence="6">
    <location>
        <begin position="495"/>
        <end position="537"/>
    </location>
</feature>
<keyword evidence="4" id="KW-0418">Kinase</keyword>
<feature type="compositionally biased region" description="Low complexity" evidence="6">
    <location>
        <begin position="523"/>
        <end position="533"/>
    </location>
</feature>
<dbReference type="GO" id="GO:0048731">
    <property type="term" value="P:system development"/>
    <property type="evidence" value="ECO:0007669"/>
    <property type="project" value="UniProtKB-ARBA"/>
</dbReference>
<protein>
    <submittedName>
        <fullName evidence="8">Serine/threonine protein phosphatase</fullName>
    </submittedName>
</protein>
<evidence type="ECO:0000256" key="4">
    <source>
        <dbReference type="ARBA" id="ARBA00022777"/>
    </source>
</evidence>
<dbReference type="CDD" id="cd14473">
    <property type="entry name" value="FERM_B-lobe"/>
    <property type="match status" value="1"/>
</dbReference>
<keyword evidence="9" id="KW-1185">Reference proteome</keyword>
<gene>
    <name evidence="8" type="primary">PTK2</name>
    <name evidence="8" type="ORF">DERF_001603</name>
</gene>
<dbReference type="InterPro" id="IPR005189">
    <property type="entry name" value="Focal_adhesion_kin_target_dom"/>
</dbReference>
<accession>A0A922I9S9</accession>
<feature type="compositionally biased region" description="Low complexity" evidence="6">
    <location>
        <begin position="737"/>
        <end position="780"/>
    </location>
</feature>
<comment type="caution">
    <text evidence="8">The sequence shown here is derived from an EMBL/GenBank/DDBJ whole genome shotgun (WGS) entry which is preliminary data.</text>
</comment>
<dbReference type="GO" id="GO:0071944">
    <property type="term" value="C:cell periphery"/>
    <property type="evidence" value="ECO:0007669"/>
    <property type="project" value="UniProtKB-ARBA"/>
</dbReference>
<dbReference type="Proteomes" id="UP000790347">
    <property type="component" value="Unassembled WGS sequence"/>
</dbReference>
<feature type="region of interest" description="Disordered" evidence="6">
    <location>
        <begin position="288"/>
        <end position="321"/>
    </location>
</feature>
<dbReference type="InterPro" id="IPR000299">
    <property type="entry name" value="FERM_domain"/>
</dbReference>
<feature type="region of interest" description="Disordered" evidence="6">
    <location>
        <begin position="362"/>
        <end position="394"/>
    </location>
</feature>
<dbReference type="Pfam" id="PF03623">
    <property type="entry name" value="Focal_AT"/>
    <property type="match status" value="1"/>
</dbReference>
<keyword evidence="2" id="KW-0808">Transferase</keyword>
<dbReference type="PROSITE" id="PS50057">
    <property type="entry name" value="FERM_3"/>
    <property type="match status" value="1"/>
</dbReference>
<name>A0A922I9S9_DERFA</name>
<feature type="compositionally biased region" description="Polar residues" evidence="6">
    <location>
        <begin position="504"/>
        <end position="517"/>
    </location>
</feature>
<evidence type="ECO:0000256" key="5">
    <source>
        <dbReference type="ARBA" id="ARBA00022840"/>
    </source>
</evidence>
<dbReference type="GO" id="GO:0005925">
    <property type="term" value="C:focal adhesion"/>
    <property type="evidence" value="ECO:0007669"/>
    <property type="project" value="InterPro"/>
</dbReference>
<evidence type="ECO:0000313" key="8">
    <source>
        <dbReference type="EMBL" id="KAH9527596.1"/>
    </source>
</evidence>
<dbReference type="EMBL" id="ASGP02000001">
    <property type="protein sequence ID" value="KAH9527596.1"/>
    <property type="molecule type" value="Genomic_DNA"/>
</dbReference>
<dbReference type="PANTHER" id="PTHR46221:SF9">
    <property type="entry name" value="NON-SPECIFIC PROTEIN-TYROSINE KINASE"/>
    <property type="match status" value="1"/>
</dbReference>
<evidence type="ECO:0000259" key="7">
    <source>
        <dbReference type="PROSITE" id="PS50057"/>
    </source>
</evidence>
<dbReference type="InterPro" id="IPR014352">
    <property type="entry name" value="FERM/acyl-CoA-bd_prot_sf"/>
</dbReference>
<dbReference type="GO" id="GO:0004713">
    <property type="term" value="F:protein tyrosine kinase activity"/>
    <property type="evidence" value="ECO:0007669"/>
    <property type="project" value="InterPro"/>
</dbReference>
<dbReference type="InterPro" id="IPR011993">
    <property type="entry name" value="PH-like_dom_sf"/>
</dbReference>
<evidence type="ECO:0000256" key="1">
    <source>
        <dbReference type="ARBA" id="ARBA00022553"/>
    </source>
</evidence>
<dbReference type="GO" id="GO:0009887">
    <property type="term" value="P:animal organ morphogenesis"/>
    <property type="evidence" value="ECO:0007669"/>
    <property type="project" value="UniProtKB-ARBA"/>
</dbReference>
<organism evidence="8 9">
    <name type="scientific">Dermatophagoides farinae</name>
    <name type="common">American house dust mite</name>
    <dbReference type="NCBI Taxonomy" id="6954"/>
    <lineage>
        <taxon>Eukaryota</taxon>
        <taxon>Metazoa</taxon>
        <taxon>Ecdysozoa</taxon>
        <taxon>Arthropoda</taxon>
        <taxon>Chelicerata</taxon>
        <taxon>Arachnida</taxon>
        <taxon>Acari</taxon>
        <taxon>Acariformes</taxon>
        <taxon>Sarcoptiformes</taxon>
        <taxon>Astigmata</taxon>
        <taxon>Psoroptidia</taxon>
        <taxon>Analgoidea</taxon>
        <taxon>Pyroglyphidae</taxon>
        <taxon>Dermatophagoidinae</taxon>
        <taxon>Dermatophagoides</taxon>
    </lineage>
</organism>
<feature type="domain" description="FERM" evidence="7">
    <location>
        <begin position="794"/>
        <end position="1145"/>
    </location>
</feature>
<feature type="compositionally biased region" description="Polar residues" evidence="6">
    <location>
        <begin position="1341"/>
        <end position="1359"/>
    </location>
</feature>
<keyword evidence="1" id="KW-0597">Phosphoprotein</keyword>
<evidence type="ECO:0000256" key="3">
    <source>
        <dbReference type="ARBA" id="ARBA00022741"/>
    </source>
</evidence>
<reference evidence="8" key="2">
    <citation type="journal article" date="2022" name="Res Sq">
        <title>Comparative Genomics Reveals Insights into the Divergent Evolution of Astigmatic Mites and Household Pest Adaptations.</title>
        <authorList>
            <person name="Xiong Q."/>
            <person name="Wan A.T.-Y."/>
            <person name="Liu X.-Y."/>
            <person name="Fung C.S.-H."/>
            <person name="Xiao X."/>
            <person name="Malainual N."/>
            <person name="Hou J."/>
            <person name="Wang L."/>
            <person name="Wang M."/>
            <person name="Yang K."/>
            <person name="Cui Y."/>
            <person name="Leung E."/>
            <person name="Nong W."/>
            <person name="Shin S.-K."/>
            <person name="Au S."/>
            <person name="Jeong K.Y."/>
            <person name="Chew F.T."/>
            <person name="Hui J."/>
            <person name="Leung T.F."/>
            <person name="Tungtrongchitr A."/>
            <person name="Zhong N."/>
            <person name="Liu Z."/>
            <person name="Tsui S."/>
        </authorList>
    </citation>
    <scope>NUCLEOTIDE SEQUENCE</scope>
    <source>
        <strain evidence="8">Derf</strain>
        <tissue evidence="8">Whole organism</tissue>
    </source>
</reference>
<evidence type="ECO:0000313" key="9">
    <source>
        <dbReference type="Proteomes" id="UP000790347"/>
    </source>
</evidence>
<keyword evidence="3" id="KW-0547">Nucleotide-binding</keyword>
<feature type="compositionally biased region" description="Polar residues" evidence="6">
    <location>
        <begin position="367"/>
        <end position="387"/>
    </location>
</feature>
<feature type="region of interest" description="Disordered" evidence="6">
    <location>
        <begin position="1341"/>
        <end position="1379"/>
    </location>
</feature>
<dbReference type="SMART" id="SM00295">
    <property type="entry name" value="B41"/>
    <property type="match status" value="1"/>
</dbReference>
<dbReference type="Gene3D" id="1.20.80.10">
    <property type="match status" value="1"/>
</dbReference>
<dbReference type="Pfam" id="PF21477">
    <property type="entry name" value="FERM_C_FAK1"/>
    <property type="match status" value="1"/>
</dbReference>
<evidence type="ECO:0000256" key="2">
    <source>
        <dbReference type="ARBA" id="ARBA00022679"/>
    </source>
</evidence>
<dbReference type="InterPro" id="IPR036137">
    <property type="entry name" value="Focal_adhe_kin_target_dom_sf"/>
</dbReference>
<dbReference type="PANTHER" id="PTHR46221">
    <property type="entry name" value="FERM AND PDZ DOMAIN-CONTAINING PROTEIN FAMILY MEMBER"/>
    <property type="match status" value="1"/>
</dbReference>
<evidence type="ECO:0000256" key="6">
    <source>
        <dbReference type="SAM" id="MobiDB-lite"/>
    </source>
</evidence>
<dbReference type="SUPFAM" id="SSF50729">
    <property type="entry name" value="PH domain-like"/>
    <property type="match status" value="1"/>
</dbReference>
<dbReference type="InterPro" id="IPR019749">
    <property type="entry name" value="Band_41_domain"/>
</dbReference>
<dbReference type="GO" id="GO:0007172">
    <property type="term" value="P:signal complex assembly"/>
    <property type="evidence" value="ECO:0007669"/>
    <property type="project" value="InterPro"/>
</dbReference>
<proteinExistence type="predicted"/>
<dbReference type="SUPFAM" id="SSF68993">
    <property type="entry name" value="FAT domain of focal adhesion kinase"/>
    <property type="match status" value="1"/>
</dbReference>
<feature type="region of interest" description="Disordered" evidence="6">
    <location>
        <begin position="1284"/>
        <end position="1313"/>
    </location>
</feature>
<dbReference type="InterPro" id="IPR019748">
    <property type="entry name" value="FERM_central"/>
</dbReference>
<reference evidence="8" key="1">
    <citation type="submission" date="2013-05" db="EMBL/GenBank/DDBJ databases">
        <authorList>
            <person name="Yim A.K.Y."/>
            <person name="Chan T.F."/>
            <person name="Ji K.M."/>
            <person name="Liu X.Y."/>
            <person name="Zhou J.W."/>
            <person name="Li R.Q."/>
            <person name="Yang K.Y."/>
            <person name="Li J."/>
            <person name="Li M."/>
            <person name="Law P.T.W."/>
            <person name="Wu Y.L."/>
            <person name="Cai Z.L."/>
            <person name="Qin H."/>
            <person name="Bao Y."/>
            <person name="Leung R.K.K."/>
            <person name="Ng P.K.S."/>
            <person name="Zou J."/>
            <person name="Zhong X.J."/>
            <person name="Ran P.X."/>
            <person name="Zhong N.S."/>
            <person name="Liu Z.G."/>
            <person name="Tsui S.K.W."/>
        </authorList>
    </citation>
    <scope>NUCLEOTIDE SEQUENCE</scope>
    <source>
        <strain evidence="8">Derf</strain>
        <tissue evidence="8">Whole organism</tissue>
    </source>
</reference>
<dbReference type="Gene3D" id="1.20.120.330">
    <property type="entry name" value="Nucleotidyltransferases domain 2"/>
    <property type="match status" value="1"/>
</dbReference>
<dbReference type="InterPro" id="IPR035963">
    <property type="entry name" value="FERM_2"/>
</dbReference>
<dbReference type="SUPFAM" id="SSF47031">
    <property type="entry name" value="Second domain of FERM"/>
    <property type="match status" value="1"/>
</dbReference>
<feature type="region of interest" description="Disordered" evidence="6">
    <location>
        <begin position="734"/>
        <end position="780"/>
    </location>
</feature>
<sequence>MTKSVVETNFKVNENHHIEESGDFRFSKKISQSFRDFKSSFTNKTTLSPFKNKLFRRLLSSSTPVLETTKINQHYCSNDSLTDSSSSSFRVNLPHEHKGIQYLRKKRRCDFDNSISSCSTLSLKYNDDHHHHHATNDNKSDTTNNNTNGQFYHQLTYQRRAISCFQIDNINSFVSMSVEKTPPNITKRLNKIEAKTNQLQQSSVSSSKSTTSSLYCPYSQSQQQIHHNRYQCRCNVCLSPFSAYVVGSGLNLLSTKNIDIIREEDEDEESSSSSSLLSLSYDKQEVDSNDKMFVSQKEPIRPLRFRQHNKPSDRIVPFQKPDDLKSFWQEPKETLHLAVNKENDDNHDGDDDDDVSAKVLLRRDSNAMPSSSKNFIRSNNLRSSCPPTSRRRKSVTIDNNMKIKSPSQNVNIQKSLTTNGSNDRNSLGLVDTIHTKFNNAVRKSWLSSFFHSFNSKEKQSKWKKSDDFEAEFFDRQNDLMTESLLNRRSPLCLDFNRNNERKNPQMSSLSPVSSVEPKQQVYPNPNSNNNNKNKSNDFHWIENSIHEPTPTSFIRPHSSGLIKPRPRSACLDNTYMLRMRNGNFIEYNLDAESKDESCSIISSHQHLATSGGGGYSTNGTDYFPSSSLHHNNNIDNDNVNNHSTAAIINGLNDNRNHNIDFTNSRDSGNLSSPKGAFYRRNFNSNSNAQQTIFDSKNIIHNYKRQSSPISSQNTNSIKSNSIISSTASSSPFLTKPSLMTTVTPTTTNTSSSLSSTSVLTSLKQQQQQQQHSFSTKTSYSSSADHNQLSMECPAYVKIYWPVKNCTEIEIHQEHTAFDVIKHILTSQIYSPTNLNLSNGHSPQINTASQWSFALRLICRGLNPNDHIWIHPNKNMLEFLDQNQMQFEKGYKLELRMRYIPTNLEDLYRNDFLSFKFLYNQVLEEFLGLELSSTKLLTNQDLILELGCYEIFRSHPYLTPQALEKNSNWDVLENDFHRIFPLSFTNSIKPKHLRKLIKSKYKKIYQSNQEQAAFNFMNQVIHLIDFNREVFHCSLGESIWCVPVDLMIGPNIGIAYFTSNSSPPSVIVKSFDFVEQINIKSYSTMNKNAEQSNCEDSIGTSSKKILLNLRIKNEDDVLILTCSSFSTAQSIADLIDGYHRLATNNPESIWLNIISESTNRKFPHAYTDEPNSKKNSLRSNSSAIIEPKKANFDLISRYEPVTRYISKDQSSSSSSSFSRMHLSNAQMAIKKESNLSSSASQNSVLNQNRIKEILDVQRKQMQEDQKWLQQHEFKWQLNQTDTFSKSYSDKDGGSSLSRSEHNSTTPSIYEDARCDRNADQIQSSPTQRLSVHHLYSVPNLQSKSRCGDESYNSYKSTKSSIENDHSDPSTSSLDSSTNNTVEDCGLSVSLRKFFKHNQLTNAKVRKEMMEKVNCVSADVDRKEDPVYWGTINVVNSVRYLLKGVQELNTTEYIDLVKNVGQELRNLLANVDIFLEAIPEDEHRHIIVAQKKLSTNMNDLVESMKKAIMHTDTPMEGAYKQNMLEASYILVIDSKNLMDTVDEIRLRIKTDEKCDTS</sequence>
<dbReference type="Gene3D" id="2.30.29.30">
    <property type="entry name" value="Pleckstrin-homology domain (PH domain)/Phosphotyrosine-binding domain (PTB)"/>
    <property type="match status" value="1"/>
</dbReference>
<dbReference type="InterPro" id="IPR049385">
    <property type="entry name" value="FAK1-like_FERM_C"/>
</dbReference>
<feature type="compositionally biased region" description="Low complexity" evidence="6">
    <location>
        <begin position="1367"/>
        <end position="1379"/>
    </location>
</feature>